<dbReference type="RefSeq" id="WP_013568383.1">
    <property type="nucleotide sequence ID" value="NC_014963.1"/>
</dbReference>
<dbReference type="PANTHER" id="PTHR48050">
    <property type="entry name" value="STEROL 3-BETA-GLUCOSYLTRANSFERASE"/>
    <property type="match status" value="1"/>
</dbReference>
<keyword evidence="1" id="KW-0808">Transferase</keyword>
<organism evidence="1 2">
    <name type="scientific">Terriglobus saanensis (strain ATCC BAA-1853 / DSM 23119 / SP1PR4)</name>
    <dbReference type="NCBI Taxonomy" id="401053"/>
    <lineage>
        <taxon>Bacteria</taxon>
        <taxon>Pseudomonadati</taxon>
        <taxon>Acidobacteriota</taxon>
        <taxon>Terriglobia</taxon>
        <taxon>Terriglobales</taxon>
        <taxon>Acidobacteriaceae</taxon>
        <taxon>Terriglobus</taxon>
    </lineage>
</organism>
<protein>
    <submittedName>
        <fullName evidence="1">Glycosyltransferase, MGT family</fullName>
    </submittedName>
</protein>
<dbReference type="CDD" id="cd03784">
    <property type="entry name" value="GT1_Gtf-like"/>
    <property type="match status" value="1"/>
</dbReference>
<dbReference type="InterPro" id="IPR050426">
    <property type="entry name" value="Glycosyltransferase_28"/>
</dbReference>
<dbReference type="GO" id="GO:0008194">
    <property type="term" value="F:UDP-glycosyltransferase activity"/>
    <property type="evidence" value="ECO:0007669"/>
    <property type="project" value="InterPro"/>
</dbReference>
<reference evidence="1 2" key="1">
    <citation type="journal article" date="2012" name="Stand. Genomic Sci.">
        <title>Complete genome sequence of Terriglobus saanensis type strain SP1PR4(T), an Acidobacteria from tundra soil.</title>
        <authorList>
            <person name="Rawat S.R."/>
            <person name="Mannisto M.K."/>
            <person name="Starovoytov V."/>
            <person name="Goodwin L."/>
            <person name="Nolan M."/>
            <person name="Hauser L."/>
            <person name="Land M."/>
            <person name="Davenport K.W."/>
            <person name="Woyke T."/>
            <person name="Haggblom M.M."/>
        </authorList>
    </citation>
    <scope>NUCLEOTIDE SEQUENCE</scope>
    <source>
        <strain evidence="2">ATCC BAA-1853 / DSM 23119 / SP1PR4</strain>
    </source>
</reference>
<dbReference type="eggNOG" id="COG1819">
    <property type="taxonomic scope" value="Bacteria"/>
</dbReference>
<accession>E8V5P1</accession>
<dbReference type="SUPFAM" id="SSF53756">
    <property type="entry name" value="UDP-Glycosyltransferase/glycogen phosphorylase"/>
    <property type="match status" value="1"/>
</dbReference>
<gene>
    <name evidence="1" type="ordered locus">AciPR4_1844</name>
</gene>
<evidence type="ECO:0000313" key="2">
    <source>
        <dbReference type="Proteomes" id="UP000006844"/>
    </source>
</evidence>
<dbReference type="Proteomes" id="UP000006844">
    <property type="component" value="Chromosome"/>
</dbReference>
<name>E8V5P1_TERSS</name>
<dbReference type="InterPro" id="IPR002213">
    <property type="entry name" value="UDP_glucos_trans"/>
</dbReference>
<dbReference type="FunFam" id="3.40.50.2000:FF:000072">
    <property type="entry name" value="Glycosyl transferase"/>
    <property type="match status" value="1"/>
</dbReference>
<proteinExistence type="predicted"/>
<dbReference type="Pfam" id="PF00201">
    <property type="entry name" value="UDPGT"/>
    <property type="match status" value="1"/>
</dbReference>
<dbReference type="HOGENOM" id="CLU_000537_7_1_0"/>
<dbReference type="OrthoDB" id="6620093at2"/>
<dbReference type="AlphaFoldDB" id="E8V5P1"/>
<dbReference type="GO" id="GO:0016758">
    <property type="term" value="F:hexosyltransferase activity"/>
    <property type="evidence" value="ECO:0007669"/>
    <property type="project" value="UniProtKB-ARBA"/>
</dbReference>
<sequence>MARIGFLSLSATGHINPATALARGLQDRGHEIIFFGVTDMAHTITGRGLGFIPYGLKEYPVGSMQQLYNKLGKLKGTEGFQFFLERMLAQAEVVFRELPQLITEQKIEALVIDQLFPGGPTVAQYLDLPYASLAAALAANEEPGVPPLTLNWDYEDGVVAEVRNLAAWKQIGMAFIPWRDFDNSQRKAWGLTPYTKLFQDSFSLLAQIANQPKAFDLPRKELPASFYYAGPLVSAAARQPVDFPWERLDGRPLIYASMGTLQNGLDWIFRIILEACAGLDAQLIVSLGGGALTASELDIPSNAIVVPYAPQPQVLERAALCITHGGLNTTLESLMNGVPMVAIPITNDQPAVAARIRYTQTGEVILLEDLTVDRLRDLVKKVLTESSYRDRSQALQRAILAERPLIHACEIIESKVLSEIPARKIN</sequence>
<dbReference type="KEGG" id="tsa:AciPR4_1844"/>
<dbReference type="GO" id="GO:0017000">
    <property type="term" value="P:antibiotic biosynthetic process"/>
    <property type="evidence" value="ECO:0007669"/>
    <property type="project" value="UniProtKB-ARBA"/>
</dbReference>
<dbReference type="Gene3D" id="3.40.50.2000">
    <property type="entry name" value="Glycogen Phosphorylase B"/>
    <property type="match status" value="2"/>
</dbReference>
<dbReference type="EMBL" id="CP002467">
    <property type="protein sequence ID" value="ADV82650.1"/>
    <property type="molecule type" value="Genomic_DNA"/>
</dbReference>
<dbReference type="PANTHER" id="PTHR48050:SF13">
    <property type="entry name" value="STEROL 3-BETA-GLUCOSYLTRANSFERASE UGT80A2"/>
    <property type="match status" value="1"/>
</dbReference>
<keyword evidence="2" id="KW-1185">Reference proteome</keyword>
<evidence type="ECO:0000313" key="1">
    <source>
        <dbReference type="EMBL" id="ADV82650.1"/>
    </source>
</evidence>
<dbReference type="STRING" id="401053.AciPR4_1844"/>